<sequence>MAKWKQMKMIVGSIMVGALLMPTMSITAWANAETEVTVDNFESEILPNLAIKEDGTPLKVAITVAELDSEYVIAVQKYAQYLLETAGAEVTVSSADGDVENQCNQIYDFIEKGVDVVLIQAADSNAVAPAVKACNEAGVTAIAVGRAINGDCTVDYSALIDDVAMGKLAAEYIADNAGEGATVTTMQGTLGTASADDRTTGFAEGVEEYGLDDIRDNPCDWSSESSMAAMNDILTTNEDIDAVFLHSDCMLAGVISGLTQSEKLKTLDDPEHIMIVSIDGAASAMDYIRQEYVDMTVDNSPLALATIAVKAVLTKTVKGEELGGGVTKVNASVITKDNVDEAEFWGNFDLEDGYWSETANIWNTYAIE</sequence>
<dbReference type="InterPro" id="IPR025997">
    <property type="entry name" value="SBP_2_dom"/>
</dbReference>
<evidence type="ECO:0000256" key="1">
    <source>
        <dbReference type="ARBA" id="ARBA00004196"/>
    </source>
</evidence>
<accession>A0A174GU05</accession>
<dbReference type="PANTHER" id="PTHR46847:SF1">
    <property type="entry name" value="D-ALLOSE-BINDING PERIPLASMIC PROTEIN-RELATED"/>
    <property type="match status" value="1"/>
</dbReference>
<dbReference type="Pfam" id="PF13407">
    <property type="entry name" value="Peripla_BP_4"/>
    <property type="match status" value="1"/>
</dbReference>
<protein>
    <submittedName>
        <fullName evidence="6">D-ribose-binding periplasmic protein</fullName>
    </submittedName>
</protein>
<evidence type="ECO:0000256" key="3">
    <source>
        <dbReference type="ARBA" id="ARBA00022729"/>
    </source>
</evidence>
<dbReference type="RefSeq" id="WP_055060740.1">
    <property type="nucleotide sequence ID" value="NZ_BTHH01000036.1"/>
</dbReference>
<comment type="similarity">
    <text evidence="2">Belongs to the bacterial solute-binding protein 2 family.</text>
</comment>
<comment type="subcellular location">
    <subcellularLocation>
        <location evidence="1">Cell envelope</location>
    </subcellularLocation>
</comment>
<evidence type="ECO:0000256" key="2">
    <source>
        <dbReference type="ARBA" id="ARBA00007639"/>
    </source>
</evidence>
<dbReference type="CDD" id="cd01536">
    <property type="entry name" value="PBP1_ABC_sugar_binding-like"/>
    <property type="match status" value="1"/>
</dbReference>
<dbReference type="EMBL" id="CYZN01000036">
    <property type="protein sequence ID" value="CUO66182.1"/>
    <property type="molecule type" value="Genomic_DNA"/>
</dbReference>
<evidence type="ECO:0000313" key="6">
    <source>
        <dbReference type="EMBL" id="CUO66182.1"/>
    </source>
</evidence>
<dbReference type="AlphaFoldDB" id="A0A174GU05"/>
<evidence type="ECO:0000259" key="5">
    <source>
        <dbReference type="Pfam" id="PF13407"/>
    </source>
</evidence>
<feature type="chain" id="PRO_5008022834" evidence="4">
    <location>
        <begin position="31"/>
        <end position="368"/>
    </location>
</feature>
<dbReference type="GO" id="GO:0030246">
    <property type="term" value="F:carbohydrate binding"/>
    <property type="evidence" value="ECO:0007669"/>
    <property type="project" value="UniProtKB-ARBA"/>
</dbReference>
<reference evidence="6 7" key="1">
    <citation type="submission" date="2015-09" db="EMBL/GenBank/DDBJ databases">
        <authorList>
            <consortium name="Pathogen Informatics"/>
        </authorList>
    </citation>
    <scope>NUCLEOTIDE SEQUENCE [LARGE SCALE GENOMIC DNA]</scope>
    <source>
        <strain evidence="6 7">2789STDY5834863</strain>
    </source>
</reference>
<organism evidence="6 7">
    <name type="scientific">Blautia wexlerae</name>
    <dbReference type="NCBI Taxonomy" id="418240"/>
    <lineage>
        <taxon>Bacteria</taxon>
        <taxon>Bacillati</taxon>
        <taxon>Bacillota</taxon>
        <taxon>Clostridia</taxon>
        <taxon>Lachnospirales</taxon>
        <taxon>Lachnospiraceae</taxon>
        <taxon>Blautia</taxon>
    </lineage>
</organism>
<feature type="signal peptide" evidence="4">
    <location>
        <begin position="1"/>
        <end position="30"/>
    </location>
</feature>
<evidence type="ECO:0000256" key="4">
    <source>
        <dbReference type="SAM" id="SignalP"/>
    </source>
</evidence>
<dbReference type="InterPro" id="IPR028082">
    <property type="entry name" value="Peripla_BP_I"/>
</dbReference>
<feature type="domain" description="Periplasmic binding protein" evidence="5">
    <location>
        <begin position="60"/>
        <end position="314"/>
    </location>
</feature>
<dbReference type="Proteomes" id="UP000095431">
    <property type="component" value="Unassembled WGS sequence"/>
</dbReference>
<dbReference type="GO" id="GO:0030313">
    <property type="term" value="C:cell envelope"/>
    <property type="evidence" value="ECO:0007669"/>
    <property type="project" value="UniProtKB-SubCell"/>
</dbReference>
<dbReference type="Gene3D" id="3.40.50.2300">
    <property type="match status" value="2"/>
</dbReference>
<proteinExistence type="inferred from homology"/>
<keyword evidence="3 4" id="KW-0732">Signal</keyword>
<dbReference type="SUPFAM" id="SSF53822">
    <property type="entry name" value="Periplasmic binding protein-like I"/>
    <property type="match status" value="1"/>
</dbReference>
<gene>
    <name evidence="6" type="primary">rbsB_5</name>
    <name evidence="6" type="ORF">ERS852478_03492</name>
</gene>
<evidence type="ECO:0000313" key="7">
    <source>
        <dbReference type="Proteomes" id="UP000095431"/>
    </source>
</evidence>
<dbReference type="PANTHER" id="PTHR46847">
    <property type="entry name" value="D-ALLOSE-BINDING PERIPLASMIC PROTEIN-RELATED"/>
    <property type="match status" value="1"/>
</dbReference>
<name>A0A174GU05_9FIRM</name>